<dbReference type="GO" id="GO:0016075">
    <property type="term" value="P:rRNA catabolic process"/>
    <property type="evidence" value="ECO:0007669"/>
    <property type="project" value="TreeGrafter"/>
</dbReference>
<dbReference type="GO" id="GO:0003677">
    <property type="term" value="F:DNA binding"/>
    <property type="evidence" value="ECO:0007669"/>
    <property type="project" value="InterPro"/>
</dbReference>
<dbReference type="STRING" id="112903.SAMN04490178_11870"/>
<protein>
    <recommendedName>
        <fullName evidence="3">mRNA interferase</fullName>
        <ecNumber evidence="3">3.1.-.-</ecNumber>
    </recommendedName>
</protein>
<name>A0A1H8WW43_9FIRM</name>
<dbReference type="SUPFAM" id="SSF50118">
    <property type="entry name" value="Cell growth inhibitor/plasmid maintenance toxic component"/>
    <property type="match status" value="1"/>
</dbReference>
<dbReference type="PIRSF" id="PIRSF033490">
    <property type="entry name" value="MazF"/>
    <property type="match status" value="1"/>
</dbReference>
<dbReference type="RefSeq" id="WP_091748799.1">
    <property type="nucleotide sequence ID" value="NZ_FODY01000018.1"/>
</dbReference>
<keyword evidence="3" id="KW-0378">Hydrolase</keyword>
<dbReference type="EMBL" id="FODY01000018">
    <property type="protein sequence ID" value="SEP31895.1"/>
    <property type="molecule type" value="Genomic_DNA"/>
</dbReference>
<dbReference type="InterPro" id="IPR011067">
    <property type="entry name" value="Plasmid_toxin/cell-grow_inhib"/>
</dbReference>
<dbReference type="AlphaFoldDB" id="A0A1H8WW43"/>
<dbReference type="PANTHER" id="PTHR33988:SF2">
    <property type="entry name" value="ENDORIBONUCLEASE MAZF"/>
    <property type="match status" value="1"/>
</dbReference>
<dbReference type="GO" id="GO:0016787">
    <property type="term" value="F:hydrolase activity"/>
    <property type="evidence" value="ECO:0007669"/>
    <property type="project" value="UniProtKB-KW"/>
</dbReference>
<dbReference type="EC" id="3.1.-.-" evidence="3"/>
<keyword evidence="3" id="KW-0540">Nuclease</keyword>
<dbReference type="InterPro" id="IPR003477">
    <property type="entry name" value="PemK-like"/>
</dbReference>
<evidence type="ECO:0000313" key="5">
    <source>
        <dbReference type="Proteomes" id="UP000198847"/>
    </source>
</evidence>
<reference evidence="4 5" key="1">
    <citation type="submission" date="2016-10" db="EMBL/GenBank/DDBJ databases">
        <authorList>
            <person name="de Groot N.N."/>
        </authorList>
    </citation>
    <scope>NUCLEOTIDE SEQUENCE [LARGE SCALE GENOMIC DNA]</scope>
    <source>
        <strain evidence="4 5">DSM 13305</strain>
    </source>
</reference>
<evidence type="ECO:0000313" key="4">
    <source>
        <dbReference type="EMBL" id="SEP31895.1"/>
    </source>
</evidence>
<keyword evidence="5" id="KW-1185">Reference proteome</keyword>
<dbReference type="OrthoDB" id="9808744at2"/>
<dbReference type="PANTHER" id="PTHR33988">
    <property type="entry name" value="ENDORIBONUCLEASE MAZF-RELATED"/>
    <property type="match status" value="1"/>
</dbReference>
<dbReference type="Gene3D" id="2.30.30.110">
    <property type="match status" value="1"/>
</dbReference>
<comment type="similarity">
    <text evidence="1 3">Belongs to the PemK/MazF family.</text>
</comment>
<sequence>MIDQYAVYWVDLNPTGGAELNKVRPCVVISPPEMNDHLRTIIIAPVTSQGREGYPTRTKMQVGSVTGWIVLDQIRAIDKNRLCDRVGRLSEEEIALVKEIIREMLVD</sequence>
<dbReference type="GO" id="GO:0006402">
    <property type="term" value="P:mRNA catabolic process"/>
    <property type="evidence" value="ECO:0007669"/>
    <property type="project" value="TreeGrafter"/>
</dbReference>
<evidence type="ECO:0000256" key="1">
    <source>
        <dbReference type="ARBA" id="ARBA00007521"/>
    </source>
</evidence>
<dbReference type="Proteomes" id="UP000198847">
    <property type="component" value="Unassembled WGS sequence"/>
</dbReference>
<dbReference type="Pfam" id="PF02452">
    <property type="entry name" value="PemK_toxin"/>
    <property type="match status" value="1"/>
</dbReference>
<gene>
    <name evidence="4" type="ORF">SAMN04490178_11870</name>
</gene>
<organism evidence="4 5">
    <name type="scientific">Propionispora vibrioides</name>
    <dbReference type="NCBI Taxonomy" id="112903"/>
    <lineage>
        <taxon>Bacteria</taxon>
        <taxon>Bacillati</taxon>
        <taxon>Bacillota</taxon>
        <taxon>Negativicutes</taxon>
        <taxon>Selenomonadales</taxon>
        <taxon>Sporomusaceae</taxon>
        <taxon>Propionispora</taxon>
    </lineage>
</organism>
<keyword evidence="2" id="KW-1277">Toxin-antitoxin system</keyword>
<accession>A0A1H8WW43</accession>
<proteinExistence type="inferred from homology"/>
<evidence type="ECO:0000256" key="2">
    <source>
        <dbReference type="ARBA" id="ARBA00022649"/>
    </source>
</evidence>
<comment type="function">
    <text evidence="3">Toxic component of a type II toxin-antitoxin (TA) system.</text>
</comment>
<keyword evidence="3" id="KW-0255">Endonuclease</keyword>
<dbReference type="GO" id="GO:0004521">
    <property type="term" value="F:RNA endonuclease activity"/>
    <property type="evidence" value="ECO:0007669"/>
    <property type="project" value="TreeGrafter"/>
</dbReference>
<evidence type="ECO:0000256" key="3">
    <source>
        <dbReference type="PIRNR" id="PIRNR033490"/>
    </source>
</evidence>